<evidence type="ECO:0000256" key="2">
    <source>
        <dbReference type="ARBA" id="ARBA00005254"/>
    </source>
</evidence>
<evidence type="ECO:0000256" key="1">
    <source>
        <dbReference type="ARBA" id="ARBA00005005"/>
    </source>
</evidence>
<dbReference type="AlphaFoldDB" id="A0A6J6WC11"/>
<keyword evidence="3" id="KW-0276">Fatty acid metabolism</keyword>
<dbReference type="PROSITE" id="PS00166">
    <property type="entry name" value="ENOYL_COA_HYDRATASE"/>
    <property type="match status" value="1"/>
</dbReference>
<evidence type="ECO:0000256" key="5">
    <source>
        <dbReference type="ARBA" id="ARBA00023235"/>
    </source>
</evidence>
<comment type="similarity">
    <text evidence="2">Belongs to the enoyl-CoA hydratase/isomerase family.</text>
</comment>
<organism evidence="6">
    <name type="scientific">freshwater metagenome</name>
    <dbReference type="NCBI Taxonomy" id="449393"/>
    <lineage>
        <taxon>unclassified sequences</taxon>
        <taxon>metagenomes</taxon>
        <taxon>ecological metagenomes</taxon>
    </lineage>
</organism>
<keyword evidence="5" id="KW-0413">Isomerase</keyword>
<dbReference type="InterPro" id="IPR014748">
    <property type="entry name" value="Enoyl-CoA_hydra_C"/>
</dbReference>
<evidence type="ECO:0000256" key="4">
    <source>
        <dbReference type="ARBA" id="ARBA00023098"/>
    </source>
</evidence>
<dbReference type="NCBIfam" id="NF005699">
    <property type="entry name" value="PRK07509.1"/>
    <property type="match status" value="1"/>
</dbReference>
<dbReference type="PANTHER" id="PTHR43149">
    <property type="entry name" value="ENOYL-COA HYDRATASE"/>
    <property type="match status" value="1"/>
</dbReference>
<evidence type="ECO:0000256" key="3">
    <source>
        <dbReference type="ARBA" id="ARBA00022832"/>
    </source>
</evidence>
<comment type="pathway">
    <text evidence="1">Lipid metabolism; fatty acid beta-oxidation.</text>
</comment>
<dbReference type="SUPFAM" id="SSF52096">
    <property type="entry name" value="ClpP/crotonase"/>
    <property type="match status" value="1"/>
</dbReference>
<keyword evidence="4" id="KW-0443">Lipid metabolism</keyword>
<dbReference type="PANTHER" id="PTHR43149:SF1">
    <property type="entry name" value="DELTA(3,5)-DELTA(2,4)-DIENOYL-COA ISOMERASE, MITOCHONDRIAL"/>
    <property type="match status" value="1"/>
</dbReference>
<dbReference type="InterPro" id="IPR001753">
    <property type="entry name" value="Enoyl-CoA_hydra/iso"/>
</dbReference>
<protein>
    <submittedName>
        <fullName evidence="6">Unannotated protein</fullName>
    </submittedName>
</protein>
<reference evidence="6" key="1">
    <citation type="submission" date="2020-05" db="EMBL/GenBank/DDBJ databases">
        <authorList>
            <person name="Chiriac C."/>
            <person name="Salcher M."/>
            <person name="Ghai R."/>
            <person name="Kavagutti S V."/>
        </authorList>
    </citation>
    <scope>NUCLEOTIDE SEQUENCE</scope>
</reference>
<dbReference type="UniPathway" id="UPA00659"/>
<dbReference type="GO" id="GO:0016853">
    <property type="term" value="F:isomerase activity"/>
    <property type="evidence" value="ECO:0007669"/>
    <property type="project" value="UniProtKB-KW"/>
</dbReference>
<dbReference type="InterPro" id="IPR045002">
    <property type="entry name" value="Ech1-like"/>
</dbReference>
<dbReference type="Pfam" id="PF00378">
    <property type="entry name" value="ECH_1"/>
    <property type="match status" value="1"/>
</dbReference>
<dbReference type="InterPro" id="IPR018376">
    <property type="entry name" value="Enoyl-CoA_hyd/isom_CS"/>
</dbReference>
<dbReference type="CDD" id="cd06558">
    <property type="entry name" value="crotonase-like"/>
    <property type="match status" value="1"/>
</dbReference>
<sequence length="273" mass="29039">MAVEDRVSISIANGIADVRLNRPDKRNALDNEMFLALASAGEQLKTDKGVRVVVLSGEGSSFCAGLDFGSFQQMAGGTKSENAGEGNPGTMASGRITHLGQQVAWVWQEIPVPVIAAVHGHALGGGIQICLGADIRIVHPDTQMSVRETHWGLVPDMTGTQVLSNLVRPDVAKELTFTARVFSGREAFELGLATKLSEAPLADAMAMAAEIAGRSPDAVRGSKELFNRVFSAGAAEQFAEERRVIGSLIGRPNQVEAVMSNFEKRPANFIDPS</sequence>
<dbReference type="InterPro" id="IPR029045">
    <property type="entry name" value="ClpP/crotonase-like_dom_sf"/>
</dbReference>
<evidence type="ECO:0000313" key="6">
    <source>
        <dbReference type="EMBL" id="CAB4781960.1"/>
    </source>
</evidence>
<name>A0A6J6WC11_9ZZZZ</name>
<accession>A0A6J6WC11</accession>
<dbReference type="Gene3D" id="1.10.12.10">
    <property type="entry name" value="Lyase 2-enoyl-coa Hydratase, Chain A, domain 2"/>
    <property type="match status" value="1"/>
</dbReference>
<proteinExistence type="inferred from homology"/>
<dbReference type="GO" id="GO:0006635">
    <property type="term" value="P:fatty acid beta-oxidation"/>
    <property type="evidence" value="ECO:0007669"/>
    <property type="project" value="UniProtKB-UniPathway"/>
</dbReference>
<gene>
    <name evidence="6" type="ORF">UFOPK2921_00922</name>
</gene>
<dbReference type="Gene3D" id="3.90.226.10">
    <property type="entry name" value="2-enoyl-CoA Hydratase, Chain A, domain 1"/>
    <property type="match status" value="1"/>
</dbReference>
<dbReference type="EMBL" id="CAEZZV010000113">
    <property type="protein sequence ID" value="CAB4781960.1"/>
    <property type="molecule type" value="Genomic_DNA"/>
</dbReference>